<evidence type="ECO:0008006" key="4">
    <source>
        <dbReference type="Google" id="ProtNLM"/>
    </source>
</evidence>
<proteinExistence type="predicted"/>
<evidence type="ECO:0000313" key="3">
    <source>
        <dbReference type="Proteomes" id="UP000238322"/>
    </source>
</evidence>
<dbReference type="RefSeq" id="WP_105332290.1">
    <property type="nucleotide sequence ID" value="NZ_PUHY01000014.1"/>
</dbReference>
<name>A0A2S8FDZ8_9BACT</name>
<dbReference type="EMBL" id="PUHY01000014">
    <property type="protein sequence ID" value="PQO30385.1"/>
    <property type="molecule type" value="Genomic_DNA"/>
</dbReference>
<comment type="caution">
    <text evidence="2">The sequence shown here is derived from an EMBL/GenBank/DDBJ whole genome shotgun (WGS) entry which is preliminary data.</text>
</comment>
<reference evidence="2 3" key="1">
    <citation type="submission" date="2018-02" db="EMBL/GenBank/DDBJ databases">
        <title>Comparative genomes isolates from brazilian mangrove.</title>
        <authorList>
            <person name="Araujo J.E."/>
            <person name="Taketani R.G."/>
            <person name="Silva M.C.P."/>
            <person name="Loureco M.V."/>
            <person name="Andreote F.D."/>
        </authorList>
    </citation>
    <scope>NUCLEOTIDE SEQUENCE [LARGE SCALE GENOMIC DNA]</scope>
    <source>
        <strain evidence="2 3">Hex-1 MGV</strain>
    </source>
</reference>
<dbReference type="Proteomes" id="UP000238322">
    <property type="component" value="Unassembled WGS sequence"/>
</dbReference>
<evidence type="ECO:0000313" key="2">
    <source>
        <dbReference type="EMBL" id="PQO30385.1"/>
    </source>
</evidence>
<keyword evidence="1" id="KW-0472">Membrane</keyword>
<gene>
    <name evidence="2" type="ORF">C5Y83_23760</name>
</gene>
<evidence type="ECO:0000256" key="1">
    <source>
        <dbReference type="SAM" id="Phobius"/>
    </source>
</evidence>
<feature type="transmembrane region" description="Helical" evidence="1">
    <location>
        <begin position="6"/>
        <end position="26"/>
    </location>
</feature>
<dbReference type="OrthoDB" id="290097at2"/>
<sequence>MIVSSQKAYSLLEVVIATLLLGLAIIPAMKFMSSAIHSGYELETWNQMNLMAVSKLEEQLSIAANDFVTGSQSGTFTEPGLTGMRYQASRSTAAGDGGIDGRLMVVQVTVWSDEDGDAALDASERKVTYATKVASMSIYQDGT</sequence>
<keyword evidence="1" id="KW-1133">Transmembrane helix</keyword>
<protein>
    <recommendedName>
        <fullName evidence="4">Prepilin-type cleavage/methylation domain-containing protein</fullName>
    </recommendedName>
</protein>
<organism evidence="2 3">
    <name type="scientific">Blastopirellula marina</name>
    <dbReference type="NCBI Taxonomy" id="124"/>
    <lineage>
        <taxon>Bacteria</taxon>
        <taxon>Pseudomonadati</taxon>
        <taxon>Planctomycetota</taxon>
        <taxon>Planctomycetia</taxon>
        <taxon>Pirellulales</taxon>
        <taxon>Pirellulaceae</taxon>
        <taxon>Blastopirellula</taxon>
    </lineage>
</organism>
<accession>A0A2S8FDZ8</accession>
<dbReference type="AlphaFoldDB" id="A0A2S8FDZ8"/>
<keyword evidence="1" id="KW-0812">Transmembrane</keyword>